<accession>A0ABT3W6E4</accession>
<evidence type="ECO:0000313" key="3">
    <source>
        <dbReference type="Proteomes" id="UP001165648"/>
    </source>
</evidence>
<name>A0ABT3W6E4_9PROT</name>
<reference evidence="2 3" key="1">
    <citation type="submission" date="2022-07" db="EMBL/GenBank/DDBJ databases">
        <title>Bombella genomes.</title>
        <authorList>
            <person name="Harer L."/>
            <person name="Styblova S."/>
            <person name="Ehrmann M."/>
        </authorList>
    </citation>
    <scope>NUCLEOTIDE SEQUENCE [LARGE SCALE GENOMIC DNA]</scope>
    <source>
        <strain evidence="2 3">TMW 2.2558</strain>
    </source>
</reference>
<dbReference type="EMBL" id="JANIDW010000001">
    <property type="protein sequence ID" value="MCX5614268.1"/>
    <property type="molecule type" value="Genomic_DNA"/>
</dbReference>
<dbReference type="Proteomes" id="UP001165648">
    <property type="component" value="Unassembled WGS sequence"/>
</dbReference>
<proteinExistence type="predicted"/>
<feature type="chain" id="PRO_5046156277" evidence="1">
    <location>
        <begin position="25"/>
        <end position="162"/>
    </location>
</feature>
<evidence type="ECO:0000313" key="2">
    <source>
        <dbReference type="EMBL" id="MCX5614268.1"/>
    </source>
</evidence>
<sequence length="162" mass="17406">MTIRPYLRSVLLSSLGGFILTASAWSATTPPMPDGPTGGSFTVHDGRASDELSEESRLYVNGQLAATFHLDLAHADDSAIIPLPLGRTDLPYSLCGTITIMRDGHAVTHSVSGEGVLHNPDGHYYEAIGTEEFKDFFLMDEDDPTAAEHRNGPSSRCITSNS</sequence>
<evidence type="ECO:0000256" key="1">
    <source>
        <dbReference type="SAM" id="SignalP"/>
    </source>
</evidence>
<gene>
    <name evidence="2" type="ORF">NQF64_03260</name>
</gene>
<feature type="signal peptide" evidence="1">
    <location>
        <begin position="1"/>
        <end position="24"/>
    </location>
</feature>
<keyword evidence="3" id="KW-1185">Reference proteome</keyword>
<organism evidence="2 3">
    <name type="scientific">Bombella saccharophila</name>
    <dbReference type="NCBI Taxonomy" id="2967338"/>
    <lineage>
        <taxon>Bacteria</taxon>
        <taxon>Pseudomonadati</taxon>
        <taxon>Pseudomonadota</taxon>
        <taxon>Alphaproteobacteria</taxon>
        <taxon>Acetobacterales</taxon>
        <taxon>Acetobacteraceae</taxon>
        <taxon>Bombella</taxon>
    </lineage>
</organism>
<keyword evidence="1" id="KW-0732">Signal</keyword>
<comment type="caution">
    <text evidence="2">The sequence shown here is derived from an EMBL/GenBank/DDBJ whole genome shotgun (WGS) entry which is preliminary data.</text>
</comment>
<protein>
    <submittedName>
        <fullName evidence="2">Uncharacterized protein</fullName>
    </submittedName>
</protein>
<dbReference type="RefSeq" id="WP_266106441.1">
    <property type="nucleotide sequence ID" value="NZ_JANIDW010000001.1"/>
</dbReference>